<dbReference type="PANTHER" id="PTHR11070">
    <property type="entry name" value="UVRD / RECB / PCRA DNA HELICASE FAMILY MEMBER"/>
    <property type="match status" value="1"/>
</dbReference>
<keyword evidence="4" id="KW-1185">Reference proteome</keyword>
<name>A0A9X0WLV0_9GAMM</name>
<dbReference type="InterPro" id="IPR011528">
    <property type="entry name" value="NERD"/>
</dbReference>
<dbReference type="PANTHER" id="PTHR11070:SF2">
    <property type="entry name" value="ATP-DEPENDENT DNA HELICASE SRS2"/>
    <property type="match status" value="1"/>
</dbReference>
<evidence type="ECO:0000259" key="2">
    <source>
        <dbReference type="Pfam" id="PF08378"/>
    </source>
</evidence>
<dbReference type="GO" id="GO:0043138">
    <property type="term" value="F:3'-5' DNA helicase activity"/>
    <property type="evidence" value="ECO:0007669"/>
    <property type="project" value="TreeGrafter"/>
</dbReference>
<proteinExistence type="predicted"/>
<dbReference type="Proteomes" id="UP001138802">
    <property type="component" value="Unassembled WGS sequence"/>
</dbReference>
<dbReference type="GO" id="GO:0003677">
    <property type="term" value="F:DNA binding"/>
    <property type="evidence" value="ECO:0007669"/>
    <property type="project" value="InterPro"/>
</dbReference>
<reference evidence="3 4" key="1">
    <citation type="journal article" date="2020" name="Microorganisms">
        <title>Osmotic Adaptation and Compatible Solute Biosynthesis of Phototrophic Bacteria as Revealed from Genome Analyses.</title>
        <authorList>
            <person name="Imhoff J.F."/>
            <person name="Rahn T."/>
            <person name="Kunzel S."/>
            <person name="Keller A."/>
            <person name="Neulinger S.C."/>
        </authorList>
    </citation>
    <scope>NUCLEOTIDE SEQUENCE [LARGE SCALE GENOMIC DNA]</scope>
    <source>
        <strain evidence="3 4">DSM 21303</strain>
    </source>
</reference>
<dbReference type="GO" id="GO:0005524">
    <property type="term" value="F:ATP binding"/>
    <property type="evidence" value="ECO:0007669"/>
    <property type="project" value="InterPro"/>
</dbReference>
<organism evidence="3 4">
    <name type="scientific">Thiocapsa imhoffii</name>
    <dbReference type="NCBI Taxonomy" id="382777"/>
    <lineage>
        <taxon>Bacteria</taxon>
        <taxon>Pseudomonadati</taxon>
        <taxon>Pseudomonadota</taxon>
        <taxon>Gammaproteobacteria</taxon>
        <taxon>Chromatiales</taxon>
        <taxon>Chromatiaceae</taxon>
        <taxon>Thiocapsa</taxon>
    </lineage>
</organism>
<evidence type="ECO:0000256" key="1">
    <source>
        <dbReference type="ARBA" id="ARBA00034923"/>
    </source>
</evidence>
<sequence>MSPDGPPLFLLMARRKPMSDNTEAVAIPAVRDTKGELVIAGGQPKIASRRDLARYIGIPLRWLAAVLYDGDRSRLYTVREIPKASGGTRTLHAVAGKLKQVQPMLLDKPHREECFSRAKTKPPEVVPWRGRLKQPLQDIYTVVPALWCSLIDIFNSMYTSIEKGEIEVVTNRPPLEGFSMASVYPSLENIKRLRVPPTTGELFLVEYLAENLDDGFEIYFNPFLDGDRPDLIILRQGVGAFVIEVKDWDLRFYRVDGKNIWHVDDNKGNARIIKSPMAQAFTYKKNLYDLHLPVLGLQEIQNPNFFNIVQCFVYFHGPSDSASKNIFDQAVCEAAHEIEALNASYSQSSKSKTEYEKYEKSRSYFSSKRQQITRDRAMSFTRESVGRLARKISQNSTHVLFDDRVYDDFVRRLRPPEQVKKQGILPDLDRSQSKMAESRQGYEKVKGVAGCGKTTILAARACNACKRHDGRVLILTFNITLKNLIRDKLSEIEGSRNNPRIDVSNYHQFFNSQVNDVGLDMADLVKRYTLERLYDVDIFHDKNTFRYKTILLDEVQDYKSEWVKIIRDNFVDEDAEMVIFGDQAQNIYGRQEGRASVIAQGFGRWNKLNKNYRTAENSPLNQLFKDFQLEFLIQKYSDAEII</sequence>
<dbReference type="GO" id="GO:0000725">
    <property type="term" value="P:recombinational repair"/>
    <property type="evidence" value="ECO:0007669"/>
    <property type="project" value="TreeGrafter"/>
</dbReference>
<dbReference type="GO" id="GO:0005829">
    <property type="term" value="C:cytosol"/>
    <property type="evidence" value="ECO:0007669"/>
    <property type="project" value="TreeGrafter"/>
</dbReference>
<accession>A0A9X0WLV0</accession>
<dbReference type="InterPro" id="IPR000212">
    <property type="entry name" value="DNA_helicase_UvrD/REP"/>
</dbReference>
<dbReference type="SUPFAM" id="SSF52540">
    <property type="entry name" value="P-loop containing nucleoside triphosphate hydrolases"/>
    <property type="match status" value="1"/>
</dbReference>
<dbReference type="Pfam" id="PF13245">
    <property type="entry name" value="AAA_19"/>
    <property type="match status" value="1"/>
</dbReference>
<dbReference type="Gene3D" id="3.40.50.300">
    <property type="entry name" value="P-loop containing nucleotide triphosphate hydrolases"/>
    <property type="match status" value="1"/>
</dbReference>
<protein>
    <recommendedName>
        <fullName evidence="1">DNA 3'-5' helicase II</fullName>
    </recommendedName>
</protein>
<dbReference type="Pfam" id="PF08378">
    <property type="entry name" value="NERD"/>
    <property type="match status" value="1"/>
</dbReference>
<comment type="caution">
    <text evidence="3">The sequence shown here is derived from an EMBL/GenBank/DDBJ whole genome shotgun (WGS) entry which is preliminary data.</text>
</comment>
<dbReference type="AlphaFoldDB" id="A0A9X0WLV0"/>
<evidence type="ECO:0000313" key="3">
    <source>
        <dbReference type="EMBL" id="MBK1646719.1"/>
    </source>
</evidence>
<dbReference type="EMBL" id="NRSD01000032">
    <property type="protein sequence ID" value="MBK1646719.1"/>
    <property type="molecule type" value="Genomic_DNA"/>
</dbReference>
<feature type="domain" description="NERD" evidence="2">
    <location>
        <begin position="199"/>
        <end position="297"/>
    </location>
</feature>
<dbReference type="InterPro" id="IPR027417">
    <property type="entry name" value="P-loop_NTPase"/>
</dbReference>
<evidence type="ECO:0000313" key="4">
    <source>
        <dbReference type="Proteomes" id="UP001138802"/>
    </source>
</evidence>
<gene>
    <name evidence="3" type="ORF">CKO25_19160</name>
</gene>